<dbReference type="EMBL" id="QAOG01000001">
    <property type="protein sequence ID" value="PTQ62249.1"/>
    <property type="molecule type" value="Genomic_DNA"/>
</dbReference>
<dbReference type="AlphaFoldDB" id="A0A2T5GSF1"/>
<name>A0A2T5GSF1_9SPHN</name>
<protein>
    <submittedName>
        <fullName evidence="3">Uncharacterized protein</fullName>
    </submittedName>
</protein>
<feature type="compositionally biased region" description="Basic and acidic residues" evidence="1">
    <location>
        <begin position="27"/>
        <end position="36"/>
    </location>
</feature>
<evidence type="ECO:0000313" key="4">
    <source>
        <dbReference type="EMBL" id="VVT29408.1"/>
    </source>
</evidence>
<organism evidence="3 5">
    <name type="scientific">Sphingomonas aurantiaca</name>
    <dbReference type="NCBI Taxonomy" id="185949"/>
    <lineage>
        <taxon>Bacteria</taxon>
        <taxon>Pseudomonadati</taxon>
        <taxon>Pseudomonadota</taxon>
        <taxon>Alphaproteobacteria</taxon>
        <taxon>Sphingomonadales</taxon>
        <taxon>Sphingomonadaceae</taxon>
        <taxon>Sphingomonas</taxon>
    </lineage>
</organism>
<gene>
    <name evidence="3" type="ORF">C8J26_0528</name>
    <name evidence="4" type="ORF">SPHINGO391_510109</name>
</gene>
<keyword evidence="2" id="KW-0732">Signal</keyword>
<feature type="signal peptide" evidence="2">
    <location>
        <begin position="1"/>
        <end position="18"/>
    </location>
</feature>
<feature type="chain" id="PRO_5044580808" evidence="2">
    <location>
        <begin position="19"/>
        <end position="89"/>
    </location>
</feature>
<reference evidence="4 6" key="2">
    <citation type="submission" date="2019-09" db="EMBL/GenBank/DDBJ databases">
        <authorList>
            <person name="Dittami M. S."/>
        </authorList>
    </citation>
    <scope>NUCLEOTIDE SEQUENCE [LARGE SCALE GENOMIC DNA]</scope>
    <source>
        <strain evidence="4">SPHINGO391</strain>
    </source>
</reference>
<evidence type="ECO:0000313" key="6">
    <source>
        <dbReference type="Proteomes" id="UP000326857"/>
    </source>
</evidence>
<accession>A0A5E8AD99</accession>
<evidence type="ECO:0000256" key="1">
    <source>
        <dbReference type="SAM" id="MobiDB-lite"/>
    </source>
</evidence>
<keyword evidence="5" id="KW-1185">Reference proteome</keyword>
<proteinExistence type="predicted"/>
<evidence type="ECO:0000256" key="2">
    <source>
        <dbReference type="SAM" id="SignalP"/>
    </source>
</evidence>
<dbReference type="RefSeq" id="WP_146168758.1">
    <property type="nucleotide sequence ID" value="NZ_JASPFN010000001.1"/>
</dbReference>
<evidence type="ECO:0000313" key="5">
    <source>
        <dbReference type="Proteomes" id="UP000244189"/>
    </source>
</evidence>
<sequence>MKFLIAVALITSPVAVGAQNPNQPAKSSEEPEKEKKICRSMNATGSFMATRVCNTAAAWRKFDGITADGAQQTRDAYRMTSAGTLNTKR</sequence>
<feature type="region of interest" description="Disordered" evidence="1">
    <location>
        <begin position="17"/>
        <end position="36"/>
    </location>
</feature>
<reference evidence="3 5" key="1">
    <citation type="submission" date="2018-04" db="EMBL/GenBank/DDBJ databases">
        <title>Genomic Encyclopedia of Type Strains, Phase III (KMG-III): the genomes of soil and plant-associated and newly described type strains.</title>
        <authorList>
            <person name="Whitman W."/>
        </authorList>
    </citation>
    <scope>NUCLEOTIDE SEQUENCE [LARGE SCALE GENOMIC DNA]</scope>
    <source>
        <strain evidence="3 5">MA101b</strain>
    </source>
</reference>
<dbReference type="Proteomes" id="UP000244189">
    <property type="component" value="Unassembled WGS sequence"/>
</dbReference>
<dbReference type="Proteomes" id="UP000326857">
    <property type="component" value="Unassembled WGS sequence"/>
</dbReference>
<evidence type="ECO:0000313" key="3">
    <source>
        <dbReference type="EMBL" id="PTQ62249.1"/>
    </source>
</evidence>
<dbReference type="EMBL" id="CABVLI010000047">
    <property type="protein sequence ID" value="VVT29408.1"/>
    <property type="molecule type" value="Genomic_DNA"/>
</dbReference>
<accession>A0A2T5GSF1</accession>